<dbReference type="InterPro" id="IPR011989">
    <property type="entry name" value="ARM-like"/>
</dbReference>
<name>A0ABP0MXW6_9DINO</name>
<proteinExistence type="predicted"/>
<dbReference type="EMBL" id="CAXAMM010025036">
    <property type="protein sequence ID" value="CAK9056338.1"/>
    <property type="molecule type" value="Genomic_DNA"/>
</dbReference>
<evidence type="ECO:0000313" key="2">
    <source>
        <dbReference type="EMBL" id="CAK9056338.1"/>
    </source>
</evidence>
<keyword evidence="3" id="KW-1185">Reference proteome</keyword>
<sequence>MPESQSRQLLENLGRLRQSAGSHHSQLHLPRLSGSDLDFAVVHSGISWDLLNRSSYNIGKTMYRSVSKEEAPSSSSRTTATVGRKSKINDEKVIAYVRTTLHKYSNDSSKVVVVRHQGVKRLVCARLLTKRLGRIWQEEPELRKLVGISALRRIVRVHFPSYRKPGRKTDVCSHCRTFKRHIVPRAEKEYNKRRAALVSVAPNYFDSFDQDSNTVQLLESARTDEIIVHAWKYITSKNSQSATDASRKQLSVGTRLELFESEAKACHKLKGHCELLEAYSWHQQSAERQREFSKELLLNLPNNEAYLHFDFKENVRYPMAKEETGAEFHAQNKLSITVFGCTVYAPGRRNFNFLLLSEVLDHDSQMAKLLLSRILEVVRGKPEYEWSKVTVHFQGEQHGKGPVDRLFGWGCAWIEDFLQRQPIHGLKDLLQCYRAGAQAMVNSDPAGPKFHIESFDPGEFRPDRRTFFQCAGFLITRTYCLEMDFQPGRAHGIRLKNKQFSDSAGSDLYGWNVEMRNQIDLADDEQDIEDNTGEGDMPPDPKRWRRGFWKSEKSWEGTGPRPGQINEVVRRHGAQKGAPPPVHKPFRSEVEKSLSAAALRLQTAAAKKRRQSARLRSRPFGALNSPLQLLHGPDCERVMESLPDAIGLHLLQPVRLGWAFCAPETSGCVEELFVALERFANEDPVAQAPIVELLWSLSFEEMAVDRVAERSKASLMSLAGIMQRHEVQGMARLQACVCGTLVNLAVRKQTCIEMVHCGLMEQICIALQQHADCPELQELGCQALYMVANHPELRPFVLAAGAVPAAKVGHEKWGSWLQEILLC</sequence>
<reference evidence="2 3" key="1">
    <citation type="submission" date="2024-02" db="EMBL/GenBank/DDBJ databases">
        <authorList>
            <person name="Chen Y."/>
            <person name="Shah S."/>
            <person name="Dougan E. K."/>
            <person name="Thang M."/>
            <person name="Chan C."/>
        </authorList>
    </citation>
    <scope>NUCLEOTIDE SEQUENCE [LARGE SCALE GENOMIC DNA]</scope>
</reference>
<dbReference type="SUPFAM" id="SSF48371">
    <property type="entry name" value="ARM repeat"/>
    <property type="match status" value="1"/>
</dbReference>
<feature type="region of interest" description="Disordered" evidence="1">
    <location>
        <begin position="525"/>
        <end position="544"/>
    </location>
</feature>
<comment type="caution">
    <text evidence="2">The sequence shown here is derived from an EMBL/GenBank/DDBJ whole genome shotgun (WGS) entry which is preliminary data.</text>
</comment>
<accession>A0ABP0MXW6</accession>
<dbReference type="Proteomes" id="UP001642464">
    <property type="component" value="Unassembled WGS sequence"/>
</dbReference>
<dbReference type="InterPro" id="IPR016024">
    <property type="entry name" value="ARM-type_fold"/>
</dbReference>
<dbReference type="Gene3D" id="1.25.10.10">
    <property type="entry name" value="Leucine-rich Repeat Variant"/>
    <property type="match status" value="1"/>
</dbReference>
<gene>
    <name evidence="2" type="ORF">SCF082_LOCUS30369</name>
</gene>
<protein>
    <submittedName>
        <fullName evidence="2">Uncharacterized protein</fullName>
    </submittedName>
</protein>
<organism evidence="2 3">
    <name type="scientific">Durusdinium trenchii</name>
    <dbReference type="NCBI Taxonomy" id="1381693"/>
    <lineage>
        <taxon>Eukaryota</taxon>
        <taxon>Sar</taxon>
        <taxon>Alveolata</taxon>
        <taxon>Dinophyceae</taxon>
        <taxon>Suessiales</taxon>
        <taxon>Symbiodiniaceae</taxon>
        <taxon>Durusdinium</taxon>
    </lineage>
</organism>
<evidence type="ECO:0000313" key="3">
    <source>
        <dbReference type="Proteomes" id="UP001642464"/>
    </source>
</evidence>
<evidence type="ECO:0000256" key="1">
    <source>
        <dbReference type="SAM" id="MobiDB-lite"/>
    </source>
</evidence>